<evidence type="ECO:0000256" key="1">
    <source>
        <dbReference type="SAM" id="Phobius"/>
    </source>
</evidence>
<dbReference type="EMBL" id="JAQFWQ010000042">
    <property type="protein sequence ID" value="MDA2812131.1"/>
    <property type="molecule type" value="Genomic_DNA"/>
</dbReference>
<gene>
    <name evidence="2" type="ORF">O4J56_15915</name>
</gene>
<evidence type="ECO:0000313" key="2">
    <source>
        <dbReference type="EMBL" id="MDA2812131.1"/>
    </source>
</evidence>
<dbReference type="RefSeq" id="WP_270686584.1">
    <property type="nucleotide sequence ID" value="NZ_JAQFWQ010000042.1"/>
</dbReference>
<dbReference type="InterPro" id="IPR046001">
    <property type="entry name" value="DUF5957"/>
</dbReference>
<protein>
    <submittedName>
        <fullName evidence="2">DUF5957 family protein</fullName>
    </submittedName>
</protein>
<reference evidence="2 3" key="1">
    <citation type="submission" date="2023-01" db="EMBL/GenBank/DDBJ databases">
        <title>Draft genome sequence of Nocardiopsis sp. RSe5-2 isolated from halophytes.</title>
        <authorList>
            <person name="Duangmal K."/>
            <person name="Chantavorakit T."/>
        </authorList>
    </citation>
    <scope>NUCLEOTIDE SEQUENCE [LARGE SCALE GENOMIC DNA]</scope>
    <source>
        <strain evidence="2 3">RSe5-2</strain>
    </source>
</reference>
<name>A0ABT4U599_9ACTN</name>
<sequence length="75" mass="7667">MRIAGAALLGLFGGWVVGFLLSTLVHIPMGLLGVADSTGWVIAVGMLPYALALVGLVAVPVIVARRGREDPEGQG</sequence>
<keyword evidence="1" id="KW-0472">Membrane</keyword>
<keyword evidence="3" id="KW-1185">Reference proteome</keyword>
<feature type="transmembrane region" description="Helical" evidence="1">
    <location>
        <begin position="39"/>
        <end position="63"/>
    </location>
</feature>
<evidence type="ECO:0000313" key="3">
    <source>
        <dbReference type="Proteomes" id="UP001527866"/>
    </source>
</evidence>
<keyword evidence="1" id="KW-1133">Transmembrane helix</keyword>
<comment type="caution">
    <text evidence="2">The sequence shown here is derived from an EMBL/GenBank/DDBJ whole genome shotgun (WGS) entry which is preliminary data.</text>
</comment>
<keyword evidence="1" id="KW-0812">Transmembrane</keyword>
<accession>A0ABT4U599</accession>
<proteinExistence type="predicted"/>
<organism evidence="2 3">
    <name type="scientific">Nocardiopsis endophytica</name>
    <dbReference type="NCBI Taxonomy" id="3018445"/>
    <lineage>
        <taxon>Bacteria</taxon>
        <taxon>Bacillati</taxon>
        <taxon>Actinomycetota</taxon>
        <taxon>Actinomycetes</taxon>
        <taxon>Streptosporangiales</taxon>
        <taxon>Nocardiopsidaceae</taxon>
        <taxon>Nocardiopsis</taxon>
    </lineage>
</organism>
<dbReference type="Pfam" id="PF19382">
    <property type="entry name" value="DUF5957"/>
    <property type="match status" value="1"/>
</dbReference>
<feature type="transmembrane region" description="Helical" evidence="1">
    <location>
        <begin position="7"/>
        <end position="27"/>
    </location>
</feature>
<dbReference type="Proteomes" id="UP001527866">
    <property type="component" value="Unassembled WGS sequence"/>
</dbReference>